<protein>
    <submittedName>
        <fullName evidence="1">Uncharacterized protein</fullName>
    </submittedName>
</protein>
<evidence type="ECO:0000313" key="1">
    <source>
        <dbReference type="EMBL" id="MEA5258406.1"/>
    </source>
</evidence>
<dbReference type="EMBL" id="JAYFUL010000016">
    <property type="protein sequence ID" value="MEA5258406.1"/>
    <property type="molecule type" value="Genomic_DNA"/>
</dbReference>
<accession>A0ABU5QMW7</accession>
<gene>
    <name evidence="1" type="ORF">VB264_11490</name>
</gene>
<reference evidence="1 2" key="1">
    <citation type="submission" date="2023-12" db="EMBL/GenBank/DDBJ databases">
        <title>Novel species of the genus Arcicella isolated from rivers.</title>
        <authorList>
            <person name="Lu H."/>
        </authorList>
    </citation>
    <scope>NUCLEOTIDE SEQUENCE [LARGE SCALE GENOMIC DNA]</scope>
    <source>
        <strain evidence="1 2">LMG 21963</strain>
    </source>
</reference>
<evidence type="ECO:0000313" key="2">
    <source>
        <dbReference type="Proteomes" id="UP001304671"/>
    </source>
</evidence>
<dbReference type="Proteomes" id="UP001304671">
    <property type="component" value="Unassembled WGS sequence"/>
</dbReference>
<organism evidence="1 2">
    <name type="scientific">Arcicella aquatica</name>
    <dbReference type="NCBI Taxonomy" id="217141"/>
    <lineage>
        <taxon>Bacteria</taxon>
        <taxon>Pseudomonadati</taxon>
        <taxon>Bacteroidota</taxon>
        <taxon>Cytophagia</taxon>
        <taxon>Cytophagales</taxon>
        <taxon>Flectobacillaceae</taxon>
        <taxon>Arcicella</taxon>
    </lineage>
</organism>
<comment type="caution">
    <text evidence="1">The sequence shown here is derived from an EMBL/GenBank/DDBJ whole genome shotgun (WGS) entry which is preliminary data.</text>
</comment>
<name>A0ABU5QMW7_9BACT</name>
<proteinExistence type="predicted"/>
<dbReference type="RefSeq" id="WP_323249483.1">
    <property type="nucleotide sequence ID" value="NZ_JAYFUL010000016.1"/>
</dbReference>
<keyword evidence="2" id="KW-1185">Reference proteome</keyword>
<sequence>MLPLFAADLYQYGYNLVRNKQVVEDCLGHILNDKDANKLWAGEYDKGLEIKV</sequence>